<sequence length="295" mass="33498">MSYQIRSISFPARSSHHPIILRIESELNKLRSWQHDHLEAASSSTVAESVFFSLSRLEELHDCMDEILRLQSTQQTLSKPQHSSFVDSLLDASLKLLDVCTSSRDAMLVIKERVQDLQAAMRRRRLQADSSPEMILSNYICFRKRMKKDAKRYMALLKQIEAELEGSLLPQHPDHQLLSLMRAVKDVILANTSIFESLLVFVSAQESKTKKAASKWSLAARFMTKDNNKCVSNEFAALDAELCRVGKGTIIMSGSEIQSMMNGVEMIVDGMESSLERVFRCLIKTRASFLNIRSH</sequence>
<organism evidence="1 2">
    <name type="scientific">Kalanchoe fedtschenkoi</name>
    <name type="common">Lavender scallops</name>
    <name type="synonym">South American air plant</name>
    <dbReference type="NCBI Taxonomy" id="63787"/>
    <lineage>
        <taxon>Eukaryota</taxon>
        <taxon>Viridiplantae</taxon>
        <taxon>Streptophyta</taxon>
        <taxon>Embryophyta</taxon>
        <taxon>Tracheophyta</taxon>
        <taxon>Spermatophyta</taxon>
        <taxon>Magnoliopsida</taxon>
        <taxon>eudicotyledons</taxon>
        <taxon>Gunneridae</taxon>
        <taxon>Pentapetalae</taxon>
        <taxon>Saxifragales</taxon>
        <taxon>Crassulaceae</taxon>
        <taxon>Kalanchoe</taxon>
    </lineage>
</organism>
<dbReference type="Gramene" id="Kaladp0070s0007.1.v1.1">
    <property type="protein sequence ID" value="Kaladp0070s0007.1.v1.1.CDS.1"/>
    <property type="gene ID" value="Kaladp0070s0007.v1.1"/>
</dbReference>
<dbReference type="PANTHER" id="PTHR33070:SF109">
    <property type="entry name" value="DOMAIN PROTEIN, PUTATIVE (DUF241)-RELATED"/>
    <property type="match status" value="1"/>
</dbReference>
<protein>
    <submittedName>
        <fullName evidence="1">Uncharacterized protein</fullName>
    </submittedName>
</protein>
<evidence type="ECO:0000313" key="2">
    <source>
        <dbReference type="Proteomes" id="UP000594263"/>
    </source>
</evidence>
<proteinExistence type="predicted"/>
<dbReference type="GO" id="GO:0048367">
    <property type="term" value="P:shoot system development"/>
    <property type="evidence" value="ECO:0007669"/>
    <property type="project" value="InterPro"/>
</dbReference>
<dbReference type="Pfam" id="PF03087">
    <property type="entry name" value="BPS1"/>
    <property type="match status" value="1"/>
</dbReference>
<dbReference type="GO" id="GO:0048364">
    <property type="term" value="P:root development"/>
    <property type="evidence" value="ECO:0007669"/>
    <property type="project" value="InterPro"/>
</dbReference>
<name>A0A7N0UIW2_KALFE</name>
<dbReference type="EnsemblPlants" id="Kaladp0070s0007.1.v1.1">
    <property type="protein sequence ID" value="Kaladp0070s0007.1.v1.1.CDS.1"/>
    <property type="gene ID" value="Kaladp0070s0007.v1.1"/>
</dbReference>
<dbReference type="PANTHER" id="PTHR33070">
    <property type="entry name" value="OS06G0725500 PROTEIN"/>
    <property type="match status" value="1"/>
</dbReference>
<accession>A0A7N0UIW2</accession>
<dbReference type="OMA" id="DNHEATK"/>
<evidence type="ECO:0000313" key="1">
    <source>
        <dbReference type="EnsemblPlants" id="Kaladp0070s0007.1.v1.1.CDS.1"/>
    </source>
</evidence>
<reference evidence="1" key="1">
    <citation type="submission" date="2021-01" db="UniProtKB">
        <authorList>
            <consortium name="EnsemblPlants"/>
        </authorList>
    </citation>
    <scope>IDENTIFICATION</scope>
</reference>
<dbReference type="AlphaFoldDB" id="A0A7N0UIW2"/>
<dbReference type="Proteomes" id="UP000594263">
    <property type="component" value="Unplaced"/>
</dbReference>
<dbReference type="InterPro" id="IPR004320">
    <property type="entry name" value="BPS1_pln"/>
</dbReference>
<keyword evidence="2" id="KW-1185">Reference proteome</keyword>